<evidence type="ECO:0000256" key="1">
    <source>
        <dbReference type="SAM" id="Phobius"/>
    </source>
</evidence>
<feature type="transmembrane region" description="Helical" evidence="1">
    <location>
        <begin position="221"/>
        <end position="249"/>
    </location>
</feature>
<dbReference type="AlphaFoldDB" id="A0A518GAK5"/>
<keyword evidence="1" id="KW-0472">Membrane</keyword>
<gene>
    <name evidence="2" type="ORF">Q31a_39470</name>
</gene>
<name>A0A518GAK5_9BACT</name>
<feature type="transmembrane region" description="Helical" evidence="1">
    <location>
        <begin position="119"/>
        <end position="141"/>
    </location>
</feature>
<dbReference type="EMBL" id="CP036298">
    <property type="protein sequence ID" value="QDV25621.1"/>
    <property type="molecule type" value="Genomic_DNA"/>
</dbReference>
<dbReference type="Proteomes" id="UP000318017">
    <property type="component" value="Chromosome"/>
</dbReference>
<feature type="transmembrane region" description="Helical" evidence="1">
    <location>
        <begin position="95"/>
        <end position="113"/>
    </location>
</feature>
<dbReference type="OrthoDB" id="292498at2"/>
<evidence type="ECO:0000313" key="3">
    <source>
        <dbReference type="Proteomes" id="UP000318017"/>
    </source>
</evidence>
<protein>
    <submittedName>
        <fullName evidence="2">Uncharacterized protein</fullName>
    </submittedName>
</protein>
<reference evidence="2 3" key="1">
    <citation type="submission" date="2019-02" db="EMBL/GenBank/DDBJ databases">
        <title>Deep-cultivation of Planctomycetes and their phenomic and genomic characterization uncovers novel biology.</title>
        <authorList>
            <person name="Wiegand S."/>
            <person name="Jogler M."/>
            <person name="Boedeker C."/>
            <person name="Pinto D."/>
            <person name="Vollmers J."/>
            <person name="Rivas-Marin E."/>
            <person name="Kohn T."/>
            <person name="Peeters S.H."/>
            <person name="Heuer A."/>
            <person name="Rast P."/>
            <person name="Oberbeckmann S."/>
            <person name="Bunk B."/>
            <person name="Jeske O."/>
            <person name="Meyerdierks A."/>
            <person name="Storesund J.E."/>
            <person name="Kallscheuer N."/>
            <person name="Luecker S."/>
            <person name="Lage O.M."/>
            <person name="Pohl T."/>
            <person name="Merkel B.J."/>
            <person name="Hornburger P."/>
            <person name="Mueller R.-W."/>
            <person name="Bruemmer F."/>
            <person name="Labrenz M."/>
            <person name="Spormann A.M."/>
            <person name="Op den Camp H."/>
            <person name="Overmann J."/>
            <person name="Amann R."/>
            <person name="Jetten M.S.M."/>
            <person name="Mascher T."/>
            <person name="Medema M.H."/>
            <person name="Devos D.P."/>
            <person name="Kaster A.-K."/>
            <person name="Ovreas L."/>
            <person name="Rohde M."/>
            <person name="Galperin M.Y."/>
            <person name="Jogler C."/>
        </authorList>
    </citation>
    <scope>NUCLEOTIDE SEQUENCE [LARGE SCALE GENOMIC DNA]</scope>
    <source>
        <strain evidence="2 3">Q31a</strain>
    </source>
</reference>
<feature type="transmembrane region" description="Helical" evidence="1">
    <location>
        <begin position="53"/>
        <end position="74"/>
    </location>
</feature>
<dbReference type="RefSeq" id="WP_145080950.1">
    <property type="nucleotide sequence ID" value="NZ_CP036298.1"/>
</dbReference>
<keyword evidence="3" id="KW-1185">Reference proteome</keyword>
<feature type="transmembrane region" description="Helical" evidence="1">
    <location>
        <begin position="191"/>
        <end position="209"/>
    </location>
</feature>
<sequence>MIESILPLAPSPWSDTWGLLPGQASLPGLEDQTLSSTQAIAQQFGGSDWLGPLAPVALSPFFGLTMLSGVATYGPDWLQAHSSLFTHSSMLNNPLLFWIMLSLALITSLPRLTKVSKPLALAAENFETYSAVIILIVVRLLSHGSEASASSVEPLAGSTVMVTAGVSGFSLDVVVSTFAALNVIVINAVKLFLEFLVWLIPVPAIDAVVEAVNKLMCAALMALYCFSPVSAAVVNLLLLLICGIVFGWVYRRLRYYRQLAIGPMLALLLPRLFAQRDSSFTAFCAQATGGLPRLNRVGIRRDEQGDYQVTGRWWWRTVQLHCAAAAVRHEGGLLGNGLVMVDQEGREYRFLHRRWVSTDALYRPTHPTTVTYA</sequence>
<keyword evidence="1" id="KW-0812">Transmembrane</keyword>
<dbReference type="KEGG" id="ahel:Q31a_39470"/>
<organism evidence="2 3">
    <name type="scientific">Aureliella helgolandensis</name>
    <dbReference type="NCBI Taxonomy" id="2527968"/>
    <lineage>
        <taxon>Bacteria</taxon>
        <taxon>Pseudomonadati</taxon>
        <taxon>Planctomycetota</taxon>
        <taxon>Planctomycetia</taxon>
        <taxon>Pirellulales</taxon>
        <taxon>Pirellulaceae</taxon>
        <taxon>Aureliella</taxon>
    </lineage>
</organism>
<keyword evidence="1" id="KW-1133">Transmembrane helix</keyword>
<proteinExistence type="predicted"/>
<accession>A0A518GAK5</accession>
<evidence type="ECO:0000313" key="2">
    <source>
        <dbReference type="EMBL" id="QDV25621.1"/>
    </source>
</evidence>
<feature type="transmembrane region" description="Helical" evidence="1">
    <location>
        <begin position="162"/>
        <end position="185"/>
    </location>
</feature>